<feature type="region of interest" description="Disordered" evidence="7">
    <location>
        <begin position="1"/>
        <end position="80"/>
    </location>
</feature>
<evidence type="ECO:0000256" key="1">
    <source>
        <dbReference type="ARBA" id="ARBA00004443"/>
    </source>
</evidence>
<name>A0A3Q3GLA6_KRYMA</name>
<dbReference type="GeneTree" id="ENSGT00390000008212"/>
<dbReference type="GO" id="GO:0005743">
    <property type="term" value="C:mitochondrial inner membrane"/>
    <property type="evidence" value="ECO:0007669"/>
    <property type="project" value="UniProtKB-SubCell"/>
</dbReference>
<evidence type="ECO:0000313" key="8">
    <source>
        <dbReference type="Ensembl" id="ENSKMAP00000024347.1"/>
    </source>
</evidence>
<evidence type="ECO:0000256" key="7">
    <source>
        <dbReference type="SAM" id="MobiDB-lite"/>
    </source>
</evidence>
<keyword evidence="6" id="KW-0472">Membrane</keyword>
<keyword evidence="3" id="KW-0999">Mitochondrion inner membrane</keyword>
<keyword evidence="9" id="KW-1185">Reference proteome</keyword>
<comment type="subcellular location">
    <subcellularLocation>
        <location evidence="1">Mitochondrion inner membrane</location>
        <topology evidence="1">Peripheral membrane protein</topology>
        <orientation evidence="1">Matrix side</orientation>
    </subcellularLocation>
</comment>
<dbReference type="STRING" id="37003.ENSKMAP00000024347"/>
<keyword evidence="4" id="KW-0809">Transit peptide</keyword>
<feature type="compositionally biased region" description="Polar residues" evidence="7">
    <location>
        <begin position="1"/>
        <end position="16"/>
    </location>
</feature>
<dbReference type="AlphaFoldDB" id="A0A3Q3GLA6"/>
<feature type="compositionally biased region" description="Low complexity" evidence="7">
    <location>
        <begin position="17"/>
        <end position="30"/>
    </location>
</feature>
<evidence type="ECO:0000313" key="9">
    <source>
        <dbReference type="Proteomes" id="UP000264800"/>
    </source>
</evidence>
<evidence type="ECO:0000256" key="3">
    <source>
        <dbReference type="ARBA" id="ARBA00022792"/>
    </source>
</evidence>
<sequence>MFCSPATGSGRVSTPTRPSSCPGSSECSGRTSPPAFGPSWWTRLRGRPRRPAPAAAWSAAPPSSVFRPEPSATHDWIGPPNPLSNLRPIVYRVSEDESDLERRLRRLRQDTEDWNHDFWTEQNISFSKEKEAFIVSQLKAKGLTLRDEDGRRRALGSEDMALFYKSFLDKNRSRHLNYNREWYRRNLSITLLMARVALSGAWRTPTDRRQQQKKKKNSPTT</sequence>
<evidence type="ECO:0000256" key="2">
    <source>
        <dbReference type="ARBA" id="ARBA00005453"/>
    </source>
</evidence>
<feature type="compositionally biased region" description="Low complexity" evidence="7">
    <location>
        <begin position="52"/>
        <end position="64"/>
    </location>
</feature>
<evidence type="ECO:0000256" key="5">
    <source>
        <dbReference type="ARBA" id="ARBA00023128"/>
    </source>
</evidence>
<dbReference type="PANTHER" id="PTHR31107:SF2">
    <property type="entry name" value="CYTOCHROME C OXIDASE ASSEMBLY FACTOR 8"/>
    <property type="match status" value="1"/>
</dbReference>
<reference evidence="8" key="1">
    <citation type="submission" date="2025-08" db="UniProtKB">
        <authorList>
            <consortium name="Ensembl"/>
        </authorList>
    </citation>
    <scope>IDENTIFICATION</scope>
</reference>
<comment type="similarity">
    <text evidence="2">Belongs to the COA8 family.</text>
</comment>
<keyword evidence="5" id="KW-0496">Mitochondrion</keyword>
<dbReference type="InterPro" id="IPR018796">
    <property type="entry name" value="COA8"/>
</dbReference>
<protein>
    <submittedName>
        <fullName evidence="8">Cytochrome c oxidase assembly factor 8</fullName>
    </submittedName>
</protein>
<dbReference type="Pfam" id="PF10231">
    <property type="entry name" value="COA8"/>
    <property type="match status" value="1"/>
</dbReference>
<reference evidence="8" key="2">
    <citation type="submission" date="2025-09" db="UniProtKB">
        <authorList>
            <consortium name="Ensembl"/>
        </authorList>
    </citation>
    <scope>IDENTIFICATION</scope>
</reference>
<dbReference type="PANTHER" id="PTHR31107">
    <property type="entry name" value="APOPTOGENIC PROTEIN 1, MITOCHONDRIAL"/>
    <property type="match status" value="1"/>
</dbReference>
<organism evidence="8 9">
    <name type="scientific">Kryptolebias marmoratus</name>
    <name type="common">Mangrove killifish</name>
    <name type="synonym">Rivulus marmoratus</name>
    <dbReference type="NCBI Taxonomy" id="37003"/>
    <lineage>
        <taxon>Eukaryota</taxon>
        <taxon>Metazoa</taxon>
        <taxon>Chordata</taxon>
        <taxon>Craniata</taxon>
        <taxon>Vertebrata</taxon>
        <taxon>Euteleostomi</taxon>
        <taxon>Actinopterygii</taxon>
        <taxon>Neopterygii</taxon>
        <taxon>Teleostei</taxon>
        <taxon>Neoteleostei</taxon>
        <taxon>Acanthomorphata</taxon>
        <taxon>Ovalentaria</taxon>
        <taxon>Atherinomorphae</taxon>
        <taxon>Cyprinodontiformes</taxon>
        <taxon>Rivulidae</taxon>
        <taxon>Kryptolebias</taxon>
    </lineage>
</organism>
<evidence type="ECO:0000256" key="4">
    <source>
        <dbReference type="ARBA" id="ARBA00022946"/>
    </source>
</evidence>
<dbReference type="Ensembl" id="ENSKMAT00000024653.1">
    <property type="protein sequence ID" value="ENSKMAP00000024347.1"/>
    <property type="gene ID" value="ENSKMAG00000018040.1"/>
</dbReference>
<proteinExistence type="inferred from homology"/>
<dbReference type="GO" id="GO:0097193">
    <property type="term" value="P:intrinsic apoptotic signaling pathway"/>
    <property type="evidence" value="ECO:0007669"/>
    <property type="project" value="InterPro"/>
</dbReference>
<evidence type="ECO:0000256" key="6">
    <source>
        <dbReference type="ARBA" id="ARBA00023136"/>
    </source>
</evidence>
<accession>A0A3Q3GLA6</accession>
<dbReference type="Proteomes" id="UP000264800">
    <property type="component" value="Unplaced"/>
</dbReference>